<accession>A0A2A6LRQ2</accession>
<name>A0A2A6LRQ2_RHIFR</name>
<gene>
    <name evidence="1" type="ORF">CO661_25690</name>
</gene>
<comment type="caution">
    <text evidence="1">The sequence shown here is derived from an EMBL/GenBank/DDBJ whole genome shotgun (WGS) entry which is preliminary data.</text>
</comment>
<evidence type="ECO:0000313" key="2">
    <source>
        <dbReference type="Proteomes" id="UP000220353"/>
    </source>
</evidence>
<proteinExistence type="predicted"/>
<dbReference type="AlphaFoldDB" id="A0A2A6LRQ2"/>
<protein>
    <submittedName>
        <fullName evidence="1">Uncharacterized protein</fullName>
    </submittedName>
</protein>
<sequence>MEARIIAAALVPFLLAAGAWATPKKIPWDPNCAPVHRAFRATFATERLSAITYEVKPDGSLKAFGEARFTDAAVFERSLGSPSNRWIVSRRGAWSPWEEFGPRYSGCKLVAGNDPASRSGSRYTADWHGFPYEADVEIWLSEGDETVAKLVRRYPNSNWQFPFPNALIVYDLDPASAAEPPGMALPE</sequence>
<dbReference type="RefSeq" id="WP_097587556.1">
    <property type="nucleotide sequence ID" value="NZ_NWTC01000025.1"/>
</dbReference>
<reference evidence="1 2" key="1">
    <citation type="submission" date="2017-09" db="EMBL/GenBank/DDBJ databases">
        <title>Comparative genomics of rhizobia isolated from Phaseolus vulgaris in China.</title>
        <authorList>
            <person name="Tong W."/>
        </authorList>
    </citation>
    <scope>NUCLEOTIDE SEQUENCE [LARGE SCALE GENOMIC DNA]</scope>
    <source>
        <strain evidence="1 2">PCH1</strain>
    </source>
</reference>
<evidence type="ECO:0000313" key="1">
    <source>
        <dbReference type="EMBL" id="PDT45038.1"/>
    </source>
</evidence>
<dbReference type="EMBL" id="NWTC01000025">
    <property type="protein sequence ID" value="PDT45038.1"/>
    <property type="molecule type" value="Genomic_DNA"/>
</dbReference>
<dbReference type="Proteomes" id="UP000220353">
    <property type="component" value="Unassembled WGS sequence"/>
</dbReference>
<organism evidence="1 2">
    <name type="scientific">Rhizobium fredii</name>
    <name type="common">Sinorhizobium fredii</name>
    <dbReference type="NCBI Taxonomy" id="380"/>
    <lineage>
        <taxon>Bacteria</taxon>
        <taxon>Pseudomonadati</taxon>
        <taxon>Pseudomonadota</taxon>
        <taxon>Alphaproteobacteria</taxon>
        <taxon>Hyphomicrobiales</taxon>
        <taxon>Rhizobiaceae</taxon>
        <taxon>Sinorhizobium/Ensifer group</taxon>
        <taxon>Sinorhizobium</taxon>
    </lineage>
</organism>